<comment type="subcellular location">
    <subcellularLocation>
        <location evidence="1">Virion</location>
    </subcellularLocation>
</comment>
<organism evidence="3 4">
    <name type="scientific">Agrococcus casei LMG 22410</name>
    <dbReference type="NCBI Taxonomy" id="1255656"/>
    <lineage>
        <taxon>Bacteria</taxon>
        <taxon>Bacillati</taxon>
        <taxon>Actinomycetota</taxon>
        <taxon>Actinomycetes</taxon>
        <taxon>Micrococcales</taxon>
        <taxon>Microbacteriaceae</taxon>
        <taxon>Agrococcus</taxon>
    </lineage>
</organism>
<dbReference type="SUPFAM" id="SSF56563">
    <property type="entry name" value="Major capsid protein gp5"/>
    <property type="match status" value="1"/>
</dbReference>
<name>A0A1R4FH15_9MICO</name>
<evidence type="ECO:0000313" key="4">
    <source>
        <dbReference type="Proteomes" id="UP000195787"/>
    </source>
</evidence>
<accession>A0A1R4FH15</accession>
<dbReference type="Pfam" id="PF05065">
    <property type="entry name" value="Phage_capsid"/>
    <property type="match status" value="1"/>
</dbReference>
<dbReference type="AlphaFoldDB" id="A0A1R4FH15"/>
<dbReference type="GeneID" id="303172461"/>
<reference evidence="3 4" key="1">
    <citation type="submission" date="2017-02" db="EMBL/GenBank/DDBJ databases">
        <authorList>
            <person name="Peterson S.W."/>
        </authorList>
    </citation>
    <scope>NUCLEOTIDE SEQUENCE [LARGE SCALE GENOMIC DNA]</scope>
    <source>
        <strain evidence="3 4">LMG 22410</strain>
    </source>
</reference>
<evidence type="ECO:0000259" key="2">
    <source>
        <dbReference type="Pfam" id="PF05065"/>
    </source>
</evidence>
<proteinExistence type="predicted"/>
<dbReference type="Gene3D" id="3.30.2320.10">
    <property type="entry name" value="hypothetical protein PF0899 domain"/>
    <property type="match status" value="1"/>
</dbReference>
<sequence length="404" mass="43648">MNPKEKLAALQKAMRAIVDGAKASSRDLTETEMTDLETKSTEAMELKEQIERGEKSMALMDRISNMKSDTDPTPKGPDNTPAKSLGAHFIKHLGQRSLKERGTITAPEFKAATDTQAVGGHEGAYGPLVTDIDRSFVLPKRERLVVEDLLGSGTVSGTAITYPVFGAIEGGTGMVAEGGQKPQLHVADPTWRTDALSEVAGWFKMTDDMAEDLDYVVSEINSTALYDLANRSEVQILSGDGTGQNLLGIRNRSGVQTHERGEDTVADALFKAIQKVQTATQFSADGLMIHPLDYEELRLGKDGNGQYFGGGYFAGQYGQGGILENPPVWGLRTIVTLAAPQGEPLVGAFASAKVFNKGGVRVESTNSHQDDFTNDKITVRVRRRLGLQVKYPSAFVKVNITEGL</sequence>
<dbReference type="Proteomes" id="UP000195787">
    <property type="component" value="Unassembled WGS sequence"/>
</dbReference>
<dbReference type="Gene3D" id="3.30.2400.10">
    <property type="entry name" value="Major capsid protein gp5"/>
    <property type="match status" value="1"/>
</dbReference>
<evidence type="ECO:0000256" key="1">
    <source>
        <dbReference type="ARBA" id="ARBA00004328"/>
    </source>
</evidence>
<evidence type="ECO:0000313" key="3">
    <source>
        <dbReference type="EMBL" id="SJM55159.1"/>
    </source>
</evidence>
<feature type="domain" description="Phage capsid-like C-terminal" evidence="2">
    <location>
        <begin position="130"/>
        <end position="399"/>
    </location>
</feature>
<dbReference type="OrthoDB" id="8444243at2"/>
<dbReference type="NCBIfam" id="TIGR01554">
    <property type="entry name" value="major_cap_HK97"/>
    <property type="match status" value="1"/>
</dbReference>
<dbReference type="EMBL" id="FUHU01000021">
    <property type="protein sequence ID" value="SJM55159.1"/>
    <property type="molecule type" value="Genomic_DNA"/>
</dbReference>
<dbReference type="RefSeq" id="WP_086991352.1">
    <property type="nucleotide sequence ID" value="NZ_FUHU01000021.1"/>
</dbReference>
<dbReference type="InterPro" id="IPR054612">
    <property type="entry name" value="Phage_capsid-like_C"/>
</dbReference>
<dbReference type="InterPro" id="IPR024455">
    <property type="entry name" value="Phage_capsid"/>
</dbReference>
<protein>
    <submittedName>
        <fullName evidence="3">Phage major capsid protein #Fam0024</fullName>
    </submittedName>
</protein>
<gene>
    <name evidence="3" type="ORF">CZ674_04490</name>
</gene>
<keyword evidence="4" id="KW-1185">Reference proteome</keyword>